<evidence type="ECO:0000313" key="3">
    <source>
        <dbReference type="Proteomes" id="UP000467164"/>
    </source>
</evidence>
<sequence>MSNAATLAGLAFSNAFVGTNHALAHAVGAKFSVPHGRANGIFLPHVLRYNASLPTKFMPAPGYSAYIAPDKYAQLGQLVFGGHLPDDSRQRLFAGVDDLLDRLDMPRSLREFGVDEQEFLAALPTLAMTAFEDLSNRTNPRMPLVSEITDLLRLGYYGDTGVGEPAPAPIKPGDVDGRSV</sequence>
<dbReference type="GO" id="GO:0004022">
    <property type="term" value="F:alcohol dehydrogenase (NAD+) activity"/>
    <property type="evidence" value="ECO:0007669"/>
    <property type="project" value="TreeGrafter"/>
</dbReference>
<dbReference type="KEGG" id="msho:MSHO_01050"/>
<accession>A0A7I7L524</accession>
<feature type="domain" description="Fe-containing alcohol dehydrogenase-like C-terminal" evidence="1">
    <location>
        <begin position="1"/>
        <end position="153"/>
    </location>
</feature>
<keyword evidence="3" id="KW-1185">Reference proteome</keyword>
<evidence type="ECO:0000313" key="2">
    <source>
        <dbReference type="EMBL" id="BBX54760.1"/>
    </source>
</evidence>
<dbReference type="AlphaFoldDB" id="A0A7I7L524"/>
<reference evidence="2 3" key="1">
    <citation type="journal article" date="2019" name="Emerg. Microbes Infect.">
        <title>Comprehensive subspecies identification of 175 nontuberculous mycobacteria species based on 7547 genomic profiles.</title>
        <authorList>
            <person name="Matsumoto Y."/>
            <person name="Kinjo T."/>
            <person name="Motooka D."/>
            <person name="Nabeya D."/>
            <person name="Jung N."/>
            <person name="Uechi K."/>
            <person name="Horii T."/>
            <person name="Iida T."/>
            <person name="Fujita J."/>
            <person name="Nakamura S."/>
        </authorList>
    </citation>
    <scope>NUCLEOTIDE SEQUENCE [LARGE SCALE GENOMIC DNA]</scope>
    <source>
        <strain evidence="2 3">JCM 12657</strain>
    </source>
</reference>
<dbReference type="Pfam" id="PF25137">
    <property type="entry name" value="ADH_Fe_C"/>
    <property type="match status" value="1"/>
</dbReference>
<gene>
    <name evidence="2" type="ORF">MSHO_01050</name>
</gene>
<dbReference type="EMBL" id="AP022572">
    <property type="protein sequence ID" value="BBX54760.1"/>
    <property type="molecule type" value="Genomic_DNA"/>
</dbReference>
<dbReference type="Gene3D" id="1.20.1090.10">
    <property type="entry name" value="Dehydroquinate synthase-like - alpha domain"/>
    <property type="match status" value="1"/>
</dbReference>
<dbReference type="PANTHER" id="PTHR11496:SF83">
    <property type="entry name" value="HYDROXYACID-OXOACID TRANSHYDROGENASE, MITOCHONDRIAL"/>
    <property type="match status" value="1"/>
</dbReference>
<dbReference type="InterPro" id="IPR039697">
    <property type="entry name" value="Alcohol_dehydrogenase_Fe"/>
</dbReference>
<dbReference type="SUPFAM" id="SSF56796">
    <property type="entry name" value="Dehydroquinate synthase-like"/>
    <property type="match status" value="1"/>
</dbReference>
<name>A0A7I7L524_9MYCO</name>
<proteinExistence type="predicted"/>
<protein>
    <recommendedName>
        <fullName evidence="1">Fe-containing alcohol dehydrogenase-like C-terminal domain-containing protein</fullName>
    </recommendedName>
</protein>
<dbReference type="PANTHER" id="PTHR11496">
    <property type="entry name" value="ALCOHOL DEHYDROGENASE"/>
    <property type="match status" value="1"/>
</dbReference>
<dbReference type="InterPro" id="IPR056798">
    <property type="entry name" value="ADH_Fe_C"/>
</dbReference>
<dbReference type="Proteomes" id="UP000467164">
    <property type="component" value="Chromosome"/>
</dbReference>
<organism evidence="2 3">
    <name type="scientific">Mycobacterium shottsii</name>
    <dbReference type="NCBI Taxonomy" id="133549"/>
    <lineage>
        <taxon>Bacteria</taxon>
        <taxon>Bacillati</taxon>
        <taxon>Actinomycetota</taxon>
        <taxon>Actinomycetes</taxon>
        <taxon>Mycobacteriales</taxon>
        <taxon>Mycobacteriaceae</taxon>
        <taxon>Mycobacterium</taxon>
        <taxon>Mycobacterium ulcerans group</taxon>
    </lineage>
</organism>
<evidence type="ECO:0000259" key="1">
    <source>
        <dbReference type="Pfam" id="PF25137"/>
    </source>
</evidence>